<feature type="transmembrane region" description="Helical" evidence="5">
    <location>
        <begin position="288"/>
        <end position="306"/>
    </location>
</feature>
<comment type="subcellular location">
    <subcellularLocation>
        <location evidence="5 6">Cell membrane</location>
        <topology evidence="5 6">Multi-pass membrane protein</topology>
    </subcellularLocation>
    <subcellularLocation>
        <location evidence="1">Membrane</location>
        <topology evidence="1">Multi-pass membrane protein</topology>
    </subcellularLocation>
</comment>
<keyword evidence="3 5" id="KW-1133">Transmembrane helix</keyword>
<evidence type="ECO:0000256" key="2">
    <source>
        <dbReference type="ARBA" id="ARBA00022692"/>
    </source>
</evidence>
<dbReference type="GO" id="GO:0048038">
    <property type="term" value="F:quinone binding"/>
    <property type="evidence" value="ECO:0007669"/>
    <property type="project" value="UniProtKB-KW"/>
</dbReference>
<dbReference type="HAMAP" id="MF_01350">
    <property type="entry name" value="NDH1_NuoH"/>
    <property type="match status" value="1"/>
</dbReference>
<dbReference type="OrthoDB" id="9803734at2"/>
<feature type="transmembrane region" description="Helical" evidence="5">
    <location>
        <begin position="77"/>
        <end position="97"/>
    </location>
</feature>
<dbReference type="AlphaFoldDB" id="A0A2Z3H5S3"/>
<name>A0A2Z3H5S3_9BACT</name>
<proteinExistence type="inferred from homology"/>
<evidence type="ECO:0000256" key="4">
    <source>
        <dbReference type="ARBA" id="ARBA00023136"/>
    </source>
</evidence>
<feature type="transmembrane region" description="Helical" evidence="5">
    <location>
        <begin position="318"/>
        <end position="343"/>
    </location>
</feature>
<keyword evidence="5" id="KW-0830">Ubiquinone</keyword>
<comment type="catalytic activity">
    <reaction evidence="5">
        <text>a quinone + NADH + 5 H(+)(in) = a quinol + NAD(+) + 4 H(+)(out)</text>
        <dbReference type="Rhea" id="RHEA:57888"/>
        <dbReference type="ChEBI" id="CHEBI:15378"/>
        <dbReference type="ChEBI" id="CHEBI:24646"/>
        <dbReference type="ChEBI" id="CHEBI:57540"/>
        <dbReference type="ChEBI" id="CHEBI:57945"/>
        <dbReference type="ChEBI" id="CHEBI:132124"/>
    </reaction>
</comment>
<dbReference type="EMBL" id="CP025958">
    <property type="protein sequence ID" value="AWM38997.1"/>
    <property type="molecule type" value="Genomic_DNA"/>
</dbReference>
<dbReference type="GO" id="GO:0009060">
    <property type="term" value="P:aerobic respiration"/>
    <property type="evidence" value="ECO:0007669"/>
    <property type="project" value="TreeGrafter"/>
</dbReference>
<keyword evidence="5" id="KW-0874">Quinone</keyword>
<dbReference type="EC" id="7.1.1.-" evidence="5"/>
<dbReference type="InterPro" id="IPR018086">
    <property type="entry name" value="NADH_UbQ_OxRdtase_su1_CS"/>
</dbReference>
<organism evidence="7 8">
    <name type="scientific">Gemmata obscuriglobus</name>
    <dbReference type="NCBI Taxonomy" id="114"/>
    <lineage>
        <taxon>Bacteria</taxon>
        <taxon>Pseudomonadati</taxon>
        <taxon>Planctomycetota</taxon>
        <taxon>Planctomycetia</taxon>
        <taxon>Gemmatales</taxon>
        <taxon>Gemmataceae</taxon>
        <taxon>Gemmata</taxon>
    </lineage>
</organism>
<dbReference type="RefSeq" id="WP_010039176.1">
    <property type="nucleotide sequence ID" value="NZ_CP025958.1"/>
</dbReference>
<comment type="subunit">
    <text evidence="5">NDH-1 is composed of 14 different subunits. Subunits NuoA, H, J, K, L, M, N constitute the membrane sector of the complex.</text>
</comment>
<feature type="transmembrane region" description="Helical" evidence="5">
    <location>
        <begin position="182"/>
        <end position="200"/>
    </location>
</feature>
<dbReference type="GO" id="GO:0016655">
    <property type="term" value="F:oxidoreductase activity, acting on NAD(P)H, quinone or similar compound as acceptor"/>
    <property type="evidence" value="ECO:0007669"/>
    <property type="project" value="UniProtKB-UniRule"/>
</dbReference>
<dbReference type="KEGG" id="gog:C1280_19750"/>
<evidence type="ECO:0000313" key="8">
    <source>
        <dbReference type="Proteomes" id="UP000245802"/>
    </source>
</evidence>
<dbReference type="GO" id="GO:0005886">
    <property type="term" value="C:plasma membrane"/>
    <property type="evidence" value="ECO:0007669"/>
    <property type="project" value="UniProtKB-SubCell"/>
</dbReference>
<evidence type="ECO:0000313" key="7">
    <source>
        <dbReference type="EMBL" id="AWM38997.1"/>
    </source>
</evidence>
<evidence type="ECO:0000256" key="3">
    <source>
        <dbReference type="ARBA" id="ARBA00022989"/>
    </source>
</evidence>
<keyword evidence="5" id="KW-1278">Translocase</keyword>
<accession>A0A2Z3H5S3</accession>
<dbReference type="Proteomes" id="UP000245802">
    <property type="component" value="Chromosome"/>
</dbReference>
<keyword evidence="5 6" id="KW-0520">NAD</keyword>
<dbReference type="PANTHER" id="PTHR11432">
    <property type="entry name" value="NADH DEHYDROGENASE SUBUNIT 1"/>
    <property type="match status" value="1"/>
</dbReference>
<dbReference type="GO" id="GO:0003954">
    <property type="term" value="F:NADH dehydrogenase activity"/>
    <property type="evidence" value="ECO:0007669"/>
    <property type="project" value="TreeGrafter"/>
</dbReference>
<dbReference type="InterPro" id="IPR001694">
    <property type="entry name" value="NADH_UbQ_OxRdtase_su1/FPO"/>
</dbReference>
<sequence>MPTLDPLVITAILIVGLIGGVLGVCGYLTLGERKISAWMQDRVGPNRVGPGGLLQPLADGGKFFLKEEVIPDHVDKVFYLLAPAVAVGTALLALAVVPFGQTTPQPDAVVAGPGAVATFEAQQKAYQESVNFAIAPGLDIGVLYIFALGSLAVYGVILAGWSANNKYSLLGALRSSAQIVSYEIPLGMSVLGVFLIVGSLNPEKIIAWQAGASSGDAVLGQLAASLSIGNNWWLVLFQPLAFLLFLASGYAESSRLPFDLPEAEQELVGGYHTEYSSLKLGLMLLTEYVHLVTGSFMVAVLFLGGWSFFGLEAVSSNVIVTAVLKLLILVSKMVALCVFAQFVRWTIPRFRFDQLMNLAWKVMIPLALLNLLAVIFVKQFGWSLLVLTGVNVVLFFGAGVLGARTSGTVTNPKRKVVKLPPGLPAGVTYAGR</sequence>
<gene>
    <name evidence="5" type="primary">nuoH</name>
    <name evidence="7" type="ORF">C1280_19750</name>
</gene>
<comment type="function">
    <text evidence="5">NDH-1 shuttles electrons from NADH, via FMN and iron-sulfur (Fe-S) centers, to quinones in the respiratory chain. The immediate electron acceptor for the enzyme in this species is believed to be ubiquinone. Couples the redox reaction to proton translocation (for every two electrons transferred, four hydrogen ions are translocated across the cytoplasmic membrane), and thus conserves the redox energy in a proton gradient. This subunit may bind ubiquinone.</text>
</comment>
<feature type="transmembrane region" description="Helical" evidence="5">
    <location>
        <begin position="6"/>
        <end position="30"/>
    </location>
</feature>
<keyword evidence="2 5" id="KW-0812">Transmembrane</keyword>
<keyword evidence="8" id="KW-1185">Reference proteome</keyword>
<feature type="transmembrane region" description="Helical" evidence="5">
    <location>
        <begin position="355"/>
        <end position="376"/>
    </location>
</feature>
<reference evidence="7 8" key="1">
    <citation type="submission" date="2018-01" db="EMBL/GenBank/DDBJ databases">
        <title>G. obscuriglobus.</title>
        <authorList>
            <person name="Franke J."/>
            <person name="Blomberg W."/>
            <person name="Selmecki A."/>
        </authorList>
    </citation>
    <scope>NUCLEOTIDE SEQUENCE [LARGE SCALE GENOMIC DNA]</scope>
    <source>
        <strain evidence="7 8">DSM 5831</strain>
    </source>
</reference>
<comment type="similarity">
    <text evidence="5 6">Belongs to the complex I subunit 1 family.</text>
</comment>
<keyword evidence="4 5" id="KW-0472">Membrane</keyword>
<keyword evidence="5" id="KW-1003">Cell membrane</keyword>
<evidence type="ECO:0000256" key="1">
    <source>
        <dbReference type="ARBA" id="ARBA00004141"/>
    </source>
</evidence>
<dbReference type="Pfam" id="PF00146">
    <property type="entry name" value="NADHdh"/>
    <property type="match status" value="1"/>
</dbReference>
<protein>
    <recommendedName>
        <fullName evidence="5">NADH-quinone oxidoreductase subunit H</fullName>
        <ecNumber evidence="5">7.1.1.-</ecNumber>
    </recommendedName>
    <alternativeName>
        <fullName evidence="5">NADH dehydrogenase I subunit H</fullName>
    </alternativeName>
    <alternativeName>
        <fullName evidence="5">NDH-1 subunit H</fullName>
    </alternativeName>
</protein>
<feature type="transmembrane region" description="Helical" evidence="5">
    <location>
        <begin position="382"/>
        <end position="403"/>
    </location>
</feature>
<evidence type="ECO:0000256" key="5">
    <source>
        <dbReference type="HAMAP-Rule" id="MF_01350"/>
    </source>
</evidence>
<dbReference type="PANTHER" id="PTHR11432:SF3">
    <property type="entry name" value="NADH-UBIQUINONE OXIDOREDUCTASE CHAIN 1"/>
    <property type="match status" value="1"/>
</dbReference>
<dbReference type="PROSITE" id="PS00668">
    <property type="entry name" value="COMPLEX1_ND1_2"/>
    <property type="match status" value="1"/>
</dbReference>
<evidence type="ECO:0000256" key="6">
    <source>
        <dbReference type="RuleBase" id="RU000471"/>
    </source>
</evidence>
<feature type="transmembrane region" description="Helical" evidence="5">
    <location>
        <begin position="141"/>
        <end position="161"/>
    </location>
</feature>